<name>A0A415N6Q1_9BACE</name>
<organism evidence="2 3">
    <name type="scientific">Bacteroides intestinalis</name>
    <dbReference type="NCBI Taxonomy" id="329854"/>
    <lineage>
        <taxon>Bacteria</taxon>
        <taxon>Pseudomonadati</taxon>
        <taxon>Bacteroidota</taxon>
        <taxon>Bacteroidia</taxon>
        <taxon>Bacteroidales</taxon>
        <taxon>Bacteroidaceae</taxon>
        <taxon>Bacteroides</taxon>
    </lineage>
</organism>
<comment type="caution">
    <text evidence="2">The sequence shown here is derived from an EMBL/GenBank/DDBJ whole genome shotgun (WGS) entry which is preliminary data.</text>
</comment>
<dbReference type="EMBL" id="QRPE01000019">
    <property type="protein sequence ID" value="RHL91061.1"/>
    <property type="molecule type" value="Genomic_DNA"/>
</dbReference>
<keyword evidence="1" id="KW-0812">Transmembrane</keyword>
<feature type="transmembrane region" description="Helical" evidence="1">
    <location>
        <begin position="205"/>
        <end position="224"/>
    </location>
</feature>
<protein>
    <submittedName>
        <fullName evidence="2">Uncharacterized protein</fullName>
    </submittedName>
</protein>
<dbReference type="Proteomes" id="UP000285013">
    <property type="component" value="Unassembled WGS sequence"/>
</dbReference>
<dbReference type="AlphaFoldDB" id="A0A415N6Q1"/>
<gene>
    <name evidence="2" type="ORF">DWZ95_15045</name>
</gene>
<keyword evidence="1" id="KW-0472">Membrane</keyword>
<dbReference type="RefSeq" id="WP_118423338.1">
    <property type="nucleotide sequence ID" value="NZ_QRPE01000019.1"/>
</dbReference>
<evidence type="ECO:0000313" key="2">
    <source>
        <dbReference type="EMBL" id="RHL91061.1"/>
    </source>
</evidence>
<feature type="transmembrane region" description="Helical" evidence="1">
    <location>
        <begin position="230"/>
        <end position="250"/>
    </location>
</feature>
<sequence length="262" mass="31375">MMENKINLCTNEILTKIPSTAKLVFYKIAIEDANFEITLEWIEWAAELAQTQYKTPHIIELSHKTDMDDQIYLRGLTNVIFDELNIDLNDIPTICKCYGIYLIRQGFAENKDVYEILTQLANLFIVTNYYVFYDFYTLHLAYTELKKEGEQNYWDGLNFKNKEEYIRKYLEQWIKNPSSQLYNKWNKKSKFRKTAEIYLFNQYTYWLYIILIFALVLIFYWGIYKLSSNNIMTTITILAFTTSAIIKIIFEIVKVINKRKNQ</sequence>
<evidence type="ECO:0000313" key="3">
    <source>
        <dbReference type="Proteomes" id="UP000285013"/>
    </source>
</evidence>
<evidence type="ECO:0000256" key="1">
    <source>
        <dbReference type="SAM" id="Phobius"/>
    </source>
</evidence>
<keyword evidence="1" id="KW-1133">Transmembrane helix</keyword>
<accession>A0A415N6Q1</accession>
<reference evidence="2 3" key="1">
    <citation type="submission" date="2018-08" db="EMBL/GenBank/DDBJ databases">
        <title>A genome reference for cultivated species of the human gut microbiota.</title>
        <authorList>
            <person name="Zou Y."/>
            <person name="Xue W."/>
            <person name="Luo G."/>
        </authorList>
    </citation>
    <scope>NUCLEOTIDE SEQUENCE [LARGE SCALE GENOMIC DNA]</scope>
    <source>
        <strain evidence="2 3">AF36-16BH</strain>
    </source>
</reference>
<proteinExistence type="predicted"/>